<evidence type="ECO:0000313" key="3">
    <source>
        <dbReference type="EMBL" id="XCJ73773.1"/>
    </source>
</evidence>
<feature type="transmembrane region" description="Helical" evidence="2">
    <location>
        <begin position="6"/>
        <end position="25"/>
    </location>
</feature>
<dbReference type="RefSeq" id="WP_353945224.1">
    <property type="nucleotide sequence ID" value="NZ_CP159534.1"/>
</dbReference>
<evidence type="ECO:0008006" key="4">
    <source>
        <dbReference type="Google" id="ProtNLM"/>
    </source>
</evidence>
<evidence type="ECO:0000256" key="1">
    <source>
        <dbReference type="SAM" id="MobiDB-lite"/>
    </source>
</evidence>
<proteinExistence type="predicted"/>
<accession>A0AAU8J1E7</accession>
<sequence length="92" mass="10762">MRRKVLMLYIAFTLLPAMGLLLFGMDRLEDRMAHSEQRTNRHRSERQEATSPRRGSPHRLRLIHGGKRDTHARRGRHRDRPVTTDQDHAASA</sequence>
<reference evidence="3" key="1">
    <citation type="submission" date="2024-06" db="EMBL/GenBank/DDBJ databases">
        <title>Streptomyces sp. strain HUAS MG91 genome sequences.</title>
        <authorList>
            <person name="Mo P."/>
        </authorList>
    </citation>
    <scope>NUCLEOTIDE SEQUENCE</scope>
    <source>
        <strain evidence="3">HUAS MG91</strain>
    </source>
</reference>
<dbReference type="EMBL" id="CP159534">
    <property type="protein sequence ID" value="XCJ73773.1"/>
    <property type="molecule type" value="Genomic_DNA"/>
</dbReference>
<organism evidence="3">
    <name type="scientific">Streptomyces tabacisoli</name>
    <dbReference type="NCBI Taxonomy" id="3156398"/>
    <lineage>
        <taxon>Bacteria</taxon>
        <taxon>Bacillati</taxon>
        <taxon>Actinomycetota</taxon>
        <taxon>Actinomycetes</taxon>
        <taxon>Kitasatosporales</taxon>
        <taxon>Streptomycetaceae</taxon>
        <taxon>Streptomyces</taxon>
    </lineage>
</organism>
<keyword evidence="2" id="KW-0812">Transmembrane</keyword>
<keyword evidence="2" id="KW-1133">Transmembrane helix</keyword>
<dbReference type="KEGG" id="stac:ABII15_29130"/>
<keyword evidence="2" id="KW-0472">Membrane</keyword>
<protein>
    <recommendedName>
        <fullName evidence="4">Histidine kinase</fullName>
    </recommendedName>
</protein>
<gene>
    <name evidence="3" type="ORF">ABII15_29130</name>
</gene>
<dbReference type="AlphaFoldDB" id="A0AAU8J1E7"/>
<name>A0AAU8J1E7_9ACTN</name>
<evidence type="ECO:0000256" key="2">
    <source>
        <dbReference type="SAM" id="Phobius"/>
    </source>
</evidence>
<feature type="compositionally biased region" description="Basic residues" evidence="1">
    <location>
        <begin position="55"/>
        <end position="79"/>
    </location>
</feature>
<feature type="compositionally biased region" description="Basic and acidic residues" evidence="1">
    <location>
        <begin position="80"/>
        <end position="92"/>
    </location>
</feature>
<feature type="region of interest" description="Disordered" evidence="1">
    <location>
        <begin position="32"/>
        <end position="92"/>
    </location>
</feature>